<dbReference type="PaxDb" id="2903-EOD17280"/>
<dbReference type="GO" id="GO:1990316">
    <property type="term" value="C:Atg1/ULK1 kinase complex"/>
    <property type="evidence" value="ECO:0007669"/>
    <property type="project" value="TreeGrafter"/>
</dbReference>
<dbReference type="Proteomes" id="UP000013827">
    <property type="component" value="Unassembled WGS sequence"/>
</dbReference>
<evidence type="ECO:0000313" key="4">
    <source>
        <dbReference type="Proteomes" id="UP000013827"/>
    </source>
</evidence>
<feature type="compositionally biased region" description="Basic and acidic residues" evidence="1">
    <location>
        <begin position="449"/>
        <end position="462"/>
    </location>
</feature>
<keyword evidence="4" id="KW-1185">Reference proteome</keyword>
<dbReference type="RefSeq" id="XP_005769709.1">
    <property type="nucleotide sequence ID" value="XM_005769652.1"/>
</dbReference>
<dbReference type="STRING" id="2903.R1DRZ1"/>
<dbReference type="GO" id="GO:0034517">
    <property type="term" value="P:ribophagy"/>
    <property type="evidence" value="ECO:0007669"/>
    <property type="project" value="TreeGrafter"/>
</dbReference>
<dbReference type="GeneID" id="17263429"/>
<dbReference type="PANTHER" id="PTHR13222:SF1">
    <property type="entry name" value="RB1-INDUCIBLE COILED-COIL PROTEIN 1"/>
    <property type="match status" value="1"/>
</dbReference>
<sequence length="631" mass="64286">MDGGEVLVAQAETGCGHTLEVAAADSVIGLKTVLSEVTGLDVGCQILLLEGERLENDASLGEYGLPASSGARSRPVFLFNRRSLNRSAPLPDPPGLAPAEALVPEGLPEELLSERYAQFQASYEETTALQQQLVASFDADLAALRGAPLDDAIAELEGWGAGVSLLHCCGEERLRSWLSECQHNADHLTAKAAQFALQWSELWRELQAGIALEEEAPETHAPPSSAELRLRTTSTLLQQGDSVLTELSRDALRVSRLVDEQTQVAPDGSPLPAGSPLPPASRSMAGSSTAVGSFAAAGPATPAGATDGASGAPPDAGRGSAAAAPSGVRAGSSEALAGSEAVVVEAPAADAGHAHPPPSTSAIADAAPSPDASLERSPPAVCPEPAAGSIAVASVAAAAVASARALAAQQLALADDGAEGASPEARASGSGGEEGAVAEAAPEGIARSTSDEGASRARDEGRLPIQRSLSAQSALNRAGRRRRARADGQGAFPALASTPLAALDLSGRFYNRDVSGERDVAYAAAALDALGTPMEGLPIAAASQLQRRVTAQESVAASLRRREQLSDGGTPVTLALTVSGGGVAEDPPTAQLACRRVLSSELEELEASHEAGDSYCVVHAEMVLPHRWVVM</sequence>
<dbReference type="PROSITE" id="PS50053">
    <property type="entry name" value="UBIQUITIN_2"/>
    <property type="match status" value="1"/>
</dbReference>
<feature type="region of interest" description="Disordered" evidence="1">
    <location>
        <begin position="417"/>
        <end position="490"/>
    </location>
</feature>
<proteinExistence type="predicted"/>
<evidence type="ECO:0000256" key="1">
    <source>
        <dbReference type="SAM" id="MobiDB-lite"/>
    </source>
</evidence>
<dbReference type="AlphaFoldDB" id="A0A0D3J195"/>
<feature type="compositionally biased region" description="Low complexity" evidence="1">
    <location>
        <begin position="435"/>
        <end position="444"/>
    </location>
</feature>
<dbReference type="InterPro" id="IPR000626">
    <property type="entry name" value="Ubiquitin-like_dom"/>
</dbReference>
<dbReference type="GO" id="GO:0034727">
    <property type="term" value="P:piecemeal microautophagy of the nucleus"/>
    <property type="evidence" value="ECO:0007669"/>
    <property type="project" value="TreeGrafter"/>
</dbReference>
<feature type="compositionally biased region" description="Low complexity" evidence="1">
    <location>
        <begin position="360"/>
        <end position="372"/>
    </location>
</feature>
<organism evidence="3 4">
    <name type="scientific">Emiliania huxleyi (strain CCMP1516)</name>
    <dbReference type="NCBI Taxonomy" id="280463"/>
    <lineage>
        <taxon>Eukaryota</taxon>
        <taxon>Haptista</taxon>
        <taxon>Haptophyta</taxon>
        <taxon>Prymnesiophyceae</taxon>
        <taxon>Isochrysidales</taxon>
        <taxon>Noelaerhabdaceae</taxon>
        <taxon>Emiliania</taxon>
    </lineage>
</organism>
<dbReference type="SUPFAM" id="SSF54236">
    <property type="entry name" value="Ubiquitin-like"/>
    <property type="match status" value="1"/>
</dbReference>
<reference evidence="4" key="1">
    <citation type="journal article" date="2013" name="Nature">
        <title>Pan genome of the phytoplankton Emiliania underpins its global distribution.</title>
        <authorList>
            <person name="Read B.A."/>
            <person name="Kegel J."/>
            <person name="Klute M.J."/>
            <person name="Kuo A."/>
            <person name="Lefebvre S.C."/>
            <person name="Maumus F."/>
            <person name="Mayer C."/>
            <person name="Miller J."/>
            <person name="Monier A."/>
            <person name="Salamov A."/>
            <person name="Young J."/>
            <person name="Aguilar M."/>
            <person name="Claverie J.M."/>
            <person name="Frickenhaus S."/>
            <person name="Gonzalez K."/>
            <person name="Herman E.K."/>
            <person name="Lin Y.C."/>
            <person name="Napier J."/>
            <person name="Ogata H."/>
            <person name="Sarno A.F."/>
            <person name="Shmutz J."/>
            <person name="Schroeder D."/>
            <person name="de Vargas C."/>
            <person name="Verret F."/>
            <person name="von Dassow P."/>
            <person name="Valentin K."/>
            <person name="Van de Peer Y."/>
            <person name="Wheeler G."/>
            <person name="Dacks J.B."/>
            <person name="Delwiche C.F."/>
            <person name="Dyhrman S.T."/>
            <person name="Glockner G."/>
            <person name="John U."/>
            <person name="Richards T."/>
            <person name="Worden A.Z."/>
            <person name="Zhang X."/>
            <person name="Grigoriev I.V."/>
            <person name="Allen A.E."/>
            <person name="Bidle K."/>
            <person name="Borodovsky M."/>
            <person name="Bowler C."/>
            <person name="Brownlee C."/>
            <person name="Cock J.M."/>
            <person name="Elias M."/>
            <person name="Gladyshev V.N."/>
            <person name="Groth M."/>
            <person name="Guda C."/>
            <person name="Hadaegh A."/>
            <person name="Iglesias-Rodriguez M.D."/>
            <person name="Jenkins J."/>
            <person name="Jones B.M."/>
            <person name="Lawson T."/>
            <person name="Leese F."/>
            <person name="Lindquist E."/>
            <person name="Lobanov A."/>
            <person name="Lomsadze A."/>
            <person name="Malik S.B."/>
            <person name="Marsh M.E."/>
            <person name="Mackinder L."/>
            <person name="Mock T."/>
            <person name="Mueller-Roeber B."/>
            <person name="Pagarete A."/>
            <person name="Parker M."/>
            <person name="Probert I."/>
            <person name="Quesneville H."/>
            <person name="Raines C."/>
            <person name="Rensing S.A."/>
            <person name="Riano-Pachon D.M."/>
            <person name="Richier S."/>
            <person name="Rokitta S."/>
            <person name="Shiraiwa Y."/>
            <person name="Soanes D.M."/>
            <person name="van der Giezen M."/>
            <person name="Wahlund T.M."/>
            <person name="Williams B."/>
            <person name="Wilson W."/>
            <person name="Wolfe G."/>
            <person name="Wurch L.L."/>
        </authorList>
    </citation>
    <scope>NUCLEOTIDE SEQUENCE</scope>
</reference>
<protein>
    <recommendedName>
        <fullName evidence="2">Ubiquitin-like domain-containing protein</fullName>
    </recommendedName>
</protein>
<dbReference type="InterPro" id="IPR040040">
    <property type="entry name" value="ATG11"/>
</dbReference>
<feature type="compositionally biased region" description="Low complexity" evidence="1">
    <location>
        <begin position="295"/>
        <end position="327"/>
    </location>
</feature>
<dbReference type="KEGG" id="ehx:EMIHUDRAFT_244192"/>
<evidence type="ECO:0000259" key="2">
    <source>
        <dbReference type="PROSITE" id="PS50053"/>
    </source>
</evidence>
<dbReference type="GO" id="GO:0000045">
    <property type="term" value="P:autophagosome assembly"/>
    <property type="evidence" value="ECO:0007669"/>
    <property type="project" value="InterPro"/>
</dbReference>
<dbReference type="InterPro" id="IPR029071">
    <property type="entry name" value="Ubiquitin-like_domsf"/>
</dbReference>
<dbReference type="GO" id="GO:0034045">
    <property type="term" value="C:phagophore assembly site membrane"/>
    <property type="evidence" value="ECO:0007669"/>
    <property type="project" value="TreeGrafter"/>
</dbReference>
<dbReference type="GO" id="GO:0061709">
    <property type="term" value="P:reticulophagy"/>
    <property type="evidence" value="ECO:0007669"/>
    <property type="project" value="TreeGrafter"/>
</dbReference>
<reference evidence="3" key="2">
    <citation type="submission" date="2024-10" db="UniProtKB">
        <authorList>
            <consortium name="EnsemblProtists"/>
        </authorList>
    </citation>
    <scope>IDENTIFICATION</scope>
</reference>
<feature type="compositionally biased region" description="Low complexity" evidence="1">
    <location>
        <begin position="417"/>
        <end position="428"/>
    </location>
</feature>
<dbReference type="HOGENOM" id="CLU_433781_0_0_1"/>
<accession>A0A0D3J195</accession>
<feature type="region of interest" description="Disordered" evidence="1">
    <location>
        <begin position="350"/>
        <end position="382"/>
    </location>
</feature>
<dbReference type="EnsemblProtists" id="EOD17280">
    <property type="protein sequence ID" value="EOD17280"/>
    <property type="gene ID" value="EMIHUDRAFT_244192"/>
</dbReference>
<dbReference type="GO" id="GO:0060090">
    <property type="term" value="F:molecular adaptor activity"/>
    <property type="evidence" value="ECO:0007669"/>
    <property type="project" value="TreeGrafter"/>
</dbReference>
<dbReference type="PANTHER" id="PTHR13222">
    <property type="entry name" value="RB1-INDUCIBLE COILED-COIL"/>
    <property type="match status" value="1"/>
</dbReference>
<name>A0A0D3J195_EMIH1</name>
<dbReference type="Gene3D" id="3.10.20.90">
    <property type="entry name" value="Phosphatidylinositol 3-kinase Catalytic Subunit, Chain A, domain 1"/>
    <property type="match status" value="1"/>
</dbReference>
<dbReference type="GO" id="GO:0000422">
    <property type="term" value="P:autophagy of mitochondrion"/>
    <property type="evidence" value="ECO:0007669"/>
    <property type="project" value="TreeGrafter"/>
</dbReference>
<dbReference type="Pfam" id="PF00240">
    <property type="entry name" value="ubiquitin"/>
    <property type="match status" value="1"/>
</dbReference>
<dbReference type="GO" id="GO:0019901">
    <property type="term" value="F:protein kinase binding"/>
    <property type="evidence" value="ECO:0007669"/>
    <property type="project" value="TreeGrafter"/>
</dbReference>
<feature type="region of interest" description="Disordered" evidence="1">
    <location>
        <begin position="260"/>
        <end position="327"/>
    </location>
</feature>
<evidence type="ECO:0000313" key="3">
    <source>
        <dbReference type="EnsemblProtists" id="EOD17280"/>
    </source>
</evidence>
<feature type="domain" description="Ubiquitin-like" evidence="2">
    <location>
        <begin position="18"/>
        <end position="65"/>
    </location>
</feature>